<feature type="transmembrane region" description="Helical" evidence="7">
    <location>
        <begin position="392"/>
        <end position="417"/>
    </location>
</feature>
<evidence type="ECO:0000256" key="1">
    <source>
        <dbReference type="ARBA" id="ARBA00004429"/>
    </source>
</evidence>
<dbReference type="GO" id="GO:0022857">
    <property type="term" value="F:transmembrane transporter activity"/>
    <property type="evidence" value="ECO:0007669"/>
    <property type="project" value="TreeGrafter"/>
</dbReference>
<dbReference type="Proteomes" id="UP000005396">
    <property type="component" value="Unassembled WGS sequence"/>
</dbReference>
<reference evidence="9 10" key="2">
    <citation type="submission" date="2007-09" db="EMBL/GenBank/DDBJ databases">
        <title>Draft genome sequence of Clostridium bolteae (ATCC BAA-613).</title>
        <authorList>
            <person name="Sudarsanam P."/>
            <person name="Ley R."/>
            <person name="Guruge J."/>
            <person name="Turnbaugh P.J."/>
            <person name="Mahowald M."/>
            <person name="Liep D."/>
            <person name="Gordon J."/>
        </authorList>
    </citation>
    <scope>NUCLEOTIDE SEQUENCE [LARGE SCALE GENOMIC DNA]</scope>
    <source>
        <strain evidence="10">ATCC BAA-613 / DSM 15670 / CCUG 46953 / JCM 12243 / WAL 16351</strain>
    </source>
</reference>
<accession>A8S123</accession>
<comment type="subcellular location">
    <subcellularLocation>
        <location evidence="1">Cell inner membrane</location>
        <topology evidence="1">Multi-pass membrane protein</topology>
    </subcellularLocation>
</comment>
<dbReference type="EMBL" id="ABCC02000044">
    <property type="protein sequence ID" value="EDP13952.1"/>
    <property type="molecule type" value="Genomic_DNA"/>
</dbReference>
<feature type="transmembrane region" description="Helical" evidence="7">
    <location>
        <begin position="138"/>
        <end position="158"/>
    </location>
</feature>
<evidence type="ECO:0000313" key="10">
    <source>
        <dbReference type="Proteomes" id="UP000005396"/>
    </source>
</evidence>
<dbReference type="PIRSF" id="PIRSF006066">
    <property type="entry name" value="HI0050"/>
    <property type="match status" value="1"/>
</dbReference>
<dbReference type="eggNOG" id="COG1593">
    <property type="taxonomic scope" value="Bacteria"/>
</dbReference>
<dbReference type="AlphaFoldDB" id="A8S123"/>
<feature type="transmembrane region" description="Helical" evidence="7">
    <location>
        <begin position="270"/>
        <end position="292"/>
    </location>
</feature>
<feature type="transmembrane region" description="Helical" evidence="7">
    <location>
        <begin position="358"/>
        <end position="380"/>
    </location>
</feature>
<feature type="domain" description="TRAP C4-dicarboxylate transport system permease DctM subunit" evidence="8">
    <location>
        <begin position="6"/>
        <end position="415"/>
    </location>
</feature>
<dbReference type="PANTHER" id="PTHR33362">
    <property type="entry name" value="SIALIC ACID TRAP TRANSPORTER PERMEASE PROTEIN SIAT-RELATED"/>
    <property type="match status" value="1"/>
</dbReference>
<protein>
    <recommendedName>
        <fullName evidence="8">TRAP C4-dicarboxylate transport system permease DctM subunit domain-containing protein</fullName>
    </recommendedName>
</protein>
<reference evidence="9 10" key="1">
    <citation type="submission" date="2007-08" db="EMBL/GenBank/DDBJ databases">
        <authorList>
            <person name="Fulton L."/>
            <person name="Clifton S."/>
            <person name="Fulton B."/>
            <person name="Xu J."/>
            <person name="Minx P."/>
            <person name="Pepin K.H."/>
            <person name="Johnson M."/>
            <person name="Thiruvilangam P."/>
            <person name="Bhonagiri V."/>
            <person name="Nash W.E."/>
            <person name="Mardis E.R."/>
            <person name="Wilson R.K."/>
        </authorList>
    </citation>
    <scope>NUCLEOTIDE SEQUENCE [LARGE SCALE GENOMIC DNA]</scope>
    <source>
        <strain evidence="10">ATCC BAA-613 / DSM 15670 / CCUG 46953 / JCM 12243 / WAL 16351</strain>
    </source>
</reference>
<dbReference type="PaxDb" id="411902-CLOBOL_05833"/>
<keyword evidence="5 7" id="KW-1133">Transmembrane helix</keyword>
<dbReference type="InterPro" id="IPR004681">
    <property type="entry name" value="TRAP_DctM"/>
</dbReference>
<keyword evidence="2" id="KW-1003">Cell membrane</keyword>
<evidence type="ECO:0000256" key="4">
    <source>
        <dbReference type="ARBA" id="ARBA00022692"/>
    </source>
</evidence>
<dbReference type="PANTHER" id="PTHR33362:SF5">
    <property type="entry name" value="C4-DICARBOXYLATE TRAP TRANSPORTER LARGE PERMEASE PROTEIN DCTM"/>
    <property type="match status" value="1"/>
</dbReference>
<keyword evidence="3" id="KW-0997">Cell inner membrane</keyword>
<keyword evidence="6 7" id="KW-0472">Membrane</keyword>
<feature type="transmembrane region" description="Helical" evidence="7">
    <location>
        <begin position="170"/>
        <end position="190"/>
    </location>
</feature>
<dbReference type="NCBIfam" id="TIGR00786">
    <property type="entry name" value="dctM"/>
    <property type="match status" value="1"/>
</dbReference>
<feature type="transmembrane region" description="Helical" evidence="7">
    <location>
        <begin position="211"/>
        <end position="234"/>
    </location>
</feature>
<dbReference type="HOGENOM" id="CLU_019824_4_1_9"/>
<dbReference type="GO" id="GO:0005886">
    <property type="term" value="C:plasma membrane"/>
    <property type="evidence" value="ECO:0007669"/>
    <property type="project" value="UniProtKB-SubCell"/>
</dbReference>
<dbReference type="Pfam" id="PF06808">
    <property type="entry name" value="DctM"/>
    <property type="match status" value="1"/>
</dbReference>
<comment type="caution">
    <text evidence="9">The sequence shown here is derived from an EMBL/GenBank/DDBJ whole genome shotgun (WGS) entry which is preliminary data.</text>
</comment>
<feature type="transmembrane region" description="Helical" evidence="7">
    <location>
        <begin position="80"/>
        <end position="104"/>
    </location>
</feature>
<proteinExistence type="predicted"/>
<feature type="transmembrane region" description="Helical" evidence="7">
    <location>
        <begin position="304"/>
        <end position="326"/>
    </location>
</feature>
<gene>
    <name evidence="9" type="ORF">CLOBOL_05833</name>
</gene>
<evidence type="ECO:0000259" key="8">
    <source>
        <dbReference type="Pfam" id="PF06808"/>
    </source>
</evidence>
<feature type="transmembrane region" description="Helical" evidence="7">
    <location>
        <begin position="240"/>
        <end position="258"/>
    </location>
</feature>
<evidence type="ECO:0000313" key="9">
    <source>
        <dbReference type="EMBL" id="EDP13952.1"/>
    </source>
</evidence>
<dbReference type="RefSeq" id="WP_002567840.1">
    <property type="nucleotide sequence ID" value="NZ_DS480699.1"/>
</dbReference>
<evidence type="ECO:0000256" key="7">
    <source>
        <dbReference type="SAM" id="Phobius"/>
    </source>
</evidence>
<dbReference type="InterPro" id="IPR010656">
    <property type="entry name" value="DctM"/>
</dbReference>
<organism evidence="9 10">
    <name type="scientific">Enterocloster bolteae (strain ATCC BAA-613 / DSM 15670 / CCUG 46953 / JCM 12243 / WAL 16351)</name>
    <name type="common">Clostridium bolteae</name>
    <dbReference type="NCBI Taxonomy" id="411902"/>
    <lineage>
        <taxon>Bacteria</taxon>
        <taxon>Bacillati</taxon>
        <taxon>Bacillota</taxon>
        <taxon>Clostridia</taxon>
        <taxon>Lachnospirales</taxon>
        <taxon>Lachnospiraceae</taxon>
        <taxon>Enterocloster</taxon>
    </lineage>
</organism>
<evidence type="ECO:0000256" key="5">
    <source>
        <dbReference type="ARBA" id="ARBA00022989"/>
    </source>
</evidence>
<feature type="transmembrane region" description="Helical" evidence="7">
    <location>
        <begin position="333"/>
        <end position="352"/>
    </location>
</feature>
<name>A8S123_ENTBW</name>
<evidence type="ECO:0000256" key="2">
    <source>
        <dbReference type="ARBA" id="ARBA00022475"/>
    </source>
</evidence>
<evidence type="ECO:0000256" key="6">
    <source>
        <dbReference type="ARBA" id="ARBA00023136"/>
    </source>
</evidence>
<feature type="transmembrane region" description="Helical" evidence="7">
    <location>
        <begin position="46"/>
        <end position="68"/>
    </location>
</feature>
<sequence>MGALLFILLLVLIFFGLPIGFCILLSSTVFLQVTSLKPLLVVAQKLALGLDSSSLLAIPLFTLMGYIMESCGLSKRLIDWVYSLFGGFKGAMGLVTIICCTIFAALSGSGPATVAAIGSILIPAMIENGYPPKTAAGLTAMAGALGPIIPPSIVMIVYGTTMGVSITKMFMGGVVPGILIAICLAVANTIKTRKLPLKVNLERHSLKEQLLVTWKALPTLLLPVIILGGIYGGIFTPTESATVGVVYSFVLALVYHKVTVKSFIDSVKKTIETSAMICFLIAGASVFCWILSTTQIPTKIANFVVPMLGGSQALYWILLLIVLLFIGCLMESLASVVMLAPVLAPIGLAMGINEIHLGVVFCISLIVGFVTPPFGANLFTVVGITKQPFGEVVIGVLPFLAASFIALILCIIFPPIVTFLPSLLSA</sequence>
<keyword evidence="4 7" id="KW-0812">Transmembrane</keyword>
<evidence type="ECO:0000256" key="3">
    <source>
        <dbReference type="ARBA" id="ARBA00022519"/>
    </source>
</evidence>